<organism evidence="1 3">
    <name type="scientific">Sphingobium xenophagum</name>
    <dbReference type="NCBI Taxonomy" id="121428"/>
    <lineage>
        <taxon>Bacteria</taxon>
        <taxon>Pseudomonadati</taxon>
        <taxon>Pseudomonadota</taxon>
        <taxon>Alphaproteobacteria</taxon>
        <taxon>Sphingomonadales</taxon>
        <taxon>Sphingomonadaceae</taxon>
        <taxon>Sphingobium</taxon>
    </lineage>
</organism>
<gene>
    <name evidence="1" type="ORF">CJD35_05420</name>
    <name evidence="2" type="ORF">MBESOW_P0052</name>
</gene>
<dbReference type="Proteomes" id="UP000217141">
    <property type="component" value="Chromosome I"/>
</dbReference>
<sequence>MSADAETILGALAVDYWKLLRSFERLASEAPAEKSARLQAQARFSAGRLSTHLEAYGLQLATFEGQAIAAEMPIVAINADEFEGQPGVIVESTIEPAVVAGSRIVSVGRVVAAAGGV</sequence>
<evidence type="ECO:0000313" key="4">
    <source>
        <dbReference type="Proteomes" id="UP000290975"/>
    </source>
</evidence>
<accession>A0A249MRH5</accession>
<dbReference type="EMBL" id="CP022745">
    <property type="protein sequence ID" value="ASY43951.1"/>
    <property type="molecule type" value="Genomic_DNA"/>
</dbReference>
<evidence type="ECO:0000313" key="2">
    <source>
        <dbReference type="EMBL" id="GBH28799.1"/>
    </source>
</evidence>
<evidence type="ECO:0000313" key="3">
    <source>
        <dbReference type="Proteomes" id="UP000217141"/>
    </source>
</evidence>
<protein>
    <submittedName>
        <fullName evidence="1">Uncharacterized protein</fullName>
    </submittedName>
</protein>
<name>A0A249MRH5_SPHXE</name>
<evidence type="ECO:0000313" key="1">
    <source>
        <dbReference type="EMBL" id="ASY43951.1"/>
    </source>
</evidence>
<reference evidence="1 3" key="2">
    <citation type="submission" date="2017-08" db="EMBL/GenBank/DDBJ databases">
        <title>Whole Genome Sequence of Sphingobium hydrophobicum C1: Insights into Adaption to the Electronic-waste Contaminated Sediment.</title>
        <authorList>
            <person name="Song D."/>
            <person name="Chen X."/>
            <person name="Xu M."/>
        </authorList>
    </citation>
    <scope>NUCLEOTIDE SEQUENCE [LARGE SCALE GENOMIC DNA]</scope>
    <source>
        <strain evidence="1 3">C1</strain>
    </source>
</reference>
<dbReference type="RefSeq" id="WP_095686882.1">
    <property type="nucleotide sequence ID" value="NZ_BBQY01000001.1"/>
</dbReference>
<accession>A0A401IWR7</accession>
<dbReference type="AlphaFoldDB" id="A0A249MRH5"/>
<keyword evidence="4" id="KW-1185">Reference proteome</keyword>
<reference evidence="2 4" key="1">
    <citation type="submission" date="2014-12" db="EMBL/GenBank/DDBJ databases">
        <title>Whole genome sequencing of Sphingobium xenophagum OW59.</title>
        <authorList>
            <person name="Ohta Y."/>
            <person name="Nishi S."/>
            <person name="Hatada Y."/>
        </authorList>
    </citation>
    <scope>NUCLEOTIDE SEQUENCE [LARGE SCALE GENOMIC DNA]</scope>
    <source>
        <strain evidence="2 4">OW59</strain>
    </source>
</reference>
<dbReference type="EMBL" id="BBQY01000001">
    <property type="protein sequence ID" value="GBH28799.1"/>
    <property type="molecule type" value="Genomic_DNA"/>
</dbReference>
<proteinExistence type="predicted"/>
<dbReference type="KEGG" id="shyd:CJD35_05420"/>
<dbReference type="Proteomes" id="UP000290975">
    <property type="component" value="Unassembled WGS sequence"/>
</dbReference>